<feature type="domain" description="Abnormal cell migration protein 18-like fibronectin type I" evidence="8">
    <location>
        <begin position="323"/>
        <end position="381"/>
    </location>
</feature>
<dbReference type="InterPro" id="IPR040282">
    <property type="entry name" value="Mig-18-like"/>
</dbReference>
<dbReference type="PANTHER" id="PTHR35572:SF7">
    <property type="entry name" value="PROTEIN CBG04538"/>
    <property type="match status" value="1"/>
</dbReference>
<dbReference type="GO" id="GO:0003700">
    <property type="term" value="F:DNA-binding transcription factor activity"/>
    <property type="evidence" value="ECO:0007669"/>
    <property type="project" value="InterPro"/>
</dbReference>
<dbReference type="FunFam" id="1.20.5.170:FF:000025">
    <property type="entry name" value="nuclear factor interleukin-3-regulated protein-like"/>
    <property type="match status" value="1"/>
</dbReference>
<evidence type="ECO:0008006" key="11">
    <source>
        <dbReference type="Google" id="ProtNLM"/>
    </source>
</evidence>
<evidence type="ECO:0000256" key="4">
    <source>
        <dbReference type="ARBA" id="ARBA00023163"/>
    </source>
</evidence>
<feature type="compositionally biased region" description="Low complexity" evidence="6">
    <location>
        <begin position="65"/>
        <end position="88"/>
    </location>
</feature>
<dbReference type="PANTHER" id="PTHR35572">
    <property type="entry name" value="PROTEIN CBG04538-RELATED"/>
    <property type="match status" value="1"/>
</dbReference>
<dbReference type="Pfam" id="PF07716">
    <property type="entry name" value="bZIP_2"/>
    <property type="match status" value="1"/>
</dbReference>
<feature type="compositionally biased region" description="Polar residues" evidence="6">
    <location>
        <begin position="52"/>
        <end position="64"/>
    </location>
</feature>
<feature type="domain" description="BZIP" evidence="7">
    <location>
        <begin position="107"/>
        <end position="151"/>
    </location>
</feature>
<proteinExistence type="inferred from homology"/>
<sequence length="381" mass="41899">MPPMLLKSRESFLFNSQPDHLRPLSIIAPPSGSCIQSCSSSSLGSLLIPKELNNNSNQEKSGSETPSSAFSSLSNPSSSNEGSEASTSPNRVIVRSSAPKKRKEVVKDESYWEKRKKNNDAAKRSRDQRRIKEDKVASRATSLDRENAIMRTCSLIILAILICCAFSCRYKGNSYVNNETWEEKGAFKMKCVIESNGSWRTEVIGCLTPDGVDVPVNGRKAVGDHEWACEQTADGHISLKQEMGKNADCPGGRKRGSTWIDKSFEFLCEEGGMPKFVGCITNTGIRIANGETKELAGGILVECKQYPNGTITLNGIGKKANADCTDSEGGKHKFGEKWIQRKHFQFTCKSHGETQMIGCVIPEGQVIPLNSKWTVGLMEYQ</sequence>
<dbReference type="Pfam" id="PF23003">
    <property type="entry name" value="Fn1_2"/>
    <property type="match status" value="3"/>
</dbReference>
<dbReference type="InterPro" id="IPR055119">
    <property type="entry name" value="Mig18_Fn1"/>
</dbReference>
<keyword evidence="3" id="KW-0238">DNA-binding</keyword>
<dbReference type="AlphaFoldDB" id="A0AAF3EG88"/>
<evidence type="ECO:0000256" key="5">
    <source>
        <dbReference type="ARBA" id="ARBA00023242"/>
    </source>
</evidence>
<evidence type="ECO:0000256" key="1">
    <source>
        <dbReference type="ARBA" id="ARBA00006079"/>
    </source>
</evidence>
<protein>
    <recommendedName>
        <fullName evidence="11">BZIP domain-containing protein</fullName>
    </recommendedName>
</protein>
<dbReference type="Proteomes" id="UP000887575">
    <property type="component" value="Unassembled WGS sequence"/>
</dbReference>
<dbReference type="Gene3D" id="1.20.5.170">
    <property type="match status" value="1"/>
</dbReference>
<evidence type="ECO:0000256" key="2">
    <source>
        <dbReference type="ARBA" id="ARBA00023015"/>
    </source>
</evidence>
<keyword evidence="5" id="KW-0539">Nucleus</keyword>
<evidence type="ECO:0000259" key="8">
    <source>
        <dbReference type="Pfam" id="PF23003"/>
    </source>
</evidence>
<keyword evidence="4" id="KW-0804">Transcription</keyword>
<accession>A0AAF3EG88</accession>
<dbReference type="InterPro" id="IPR004827">
    <property type="entry name" value="bZIP"/>
</dbReference>
<evidence type="ECO:0000313" key="10">
    <source>
        <dbReference type="WBParaSite" id="MBELARI_LOCUS13003"/>
    </source>
</evidence>
<evidence type="ECO:0000256" key="3">
    <source>
        <dbReference type="ARBA" id="ARBA00023125"/>
    </source>
</evidence>
<feature type="domain" description="Abnormal cell migration protein 18-like fibronectin type I" evidence="8">
    <location>
        <begin position="254"/>
        <end position="310"/>
    </location>
</feature>
<evidence type="ECO:0000259" key="7">
    <source>
        <dbReference type="Pfam" id="PF07716"/>
    </source>
</evidence>
<feature type="compositionally biased region" description="Basic and acidic residues" evidence="6">
    <location>
        <begin position="105"/>
        <end position="141"/>
    </location>
</feature>
<keyword evidence="2" id="KW-0805">Transcription regulation</keyword>
<name>A0AAF3EG88_9BILA</name>
<dbReference type="GO" id="GO:0003677">
    <property type="term" value="F:DNA binding"/>
    <property type="evidence" value="ECO:0007669"/>
    <property type="project" value="UniProtKB-KW"/>
</dbReference>
<evidence type="ECO:0000256" key="6">
    <source>
        <dbReference type="SAM" id="MobiDB-lite"/>
    </source>
</evidence>
<comment type="similarity">
    <text evidence="1">Belongs to the bZIP family. NFIL3 subfamily.</text>
</comment>
<dbReference type="InterPro" id="IPR046347">
    <property type="entry name" value="bZIP_sf"/>
</dbReference>
<dbReference type="SUPFAM" id="SSF57959">
    <property type="entry name" value="Leucine zipper domain"/>
    <property type="match status" value="1"/>
</dbReference>
<reference evidence="10" key="1">
    <citation type="submission" date="2024-02" db="UniProtKB">
        <authorList>
            <consortium name="WormBaseParasite"/>
        </authorList>
    </citation>
    <scope>IDENTIFICATION</scope>
</reference>
<feature type="region of interest" description="Disordered" evidence="6">
    <location>
        <begin position="52"/>
        <end position="141"/>
    </location>
</feature>
<organism evidence="9 10">
    <name type="scientific">Mesorhabditis belari</name>
    <dbReference type="NCBI Taxonomy" id="2138241"/>
    <lineage>
        <taxon>Eukaryota</taxon>
        <taxon>Metazoa</taxon>
        <taxon>Ecdysozoa</taxon>
        <taxon>Nematoda</taxon>
        <taxon>Chromadorea</taxon>
        <taxon>Rhabditida</taxon>
        <taxon>Rhabditina</taxon>
        <taxon>Rhabditomorpha</taxon>
        <taxon>Rhabditoidea</taxon>
        <taxon>Rhabditidae</taxon>
        <taxon>Mesorhabditinae</taxon>
        <taxon>Mesorhabditis</taxon>
    </lineage>
</organism>
<keyword evidence="9" id="KW-1185">Reference proteome</keyword>
<feature type="domain" description="Abnormal cell migration protein 18-like fibronectin type I" evidence="8">
    <location>
        <begin position="167"/>
        <end position="236"/>
    </location>
</feature>
<evidence type="ECO:0000313" key="9">
    <source>
        <dbReference type="Proteomes" id="UP000887575"/>
    </source>
</evidence>
<dbReference type="CDD" id="cd14695">
    <property type="entry name" value="bZIP_HLF"/>
    <property type="match status" value="1"/>
</dbReference>
<dbReference type="WBParaSite" id="MBELARI_LOCUS13003">
    <property type="protein sequence ID" value="MBELARI_LOCUS13003"/>
    <property type="gene ID" value="MBELARI_LOCUS13003"/>
</dbReference>